<dbReference type="PROSITE" id="PS00445">
    <property type="entry name" value="FGGY_KINASES_2"/>
    <property type="match status" value="1"/>
</dbReference>
<keyword evidence="9" id="KW-1185">Reference proteome</keyword>
<dbReference type="InterPro" id="IPR018485">
    <property type="entry name" value="FGGY_C"/>
</dbReference>
<dbReference type="GO" id="GO:0016773">
    <property type="term" value="F:phosphotransferase activity, alcohol group as acceptor"/>
    <property type="evidence" value="ECO:0007669"/>
    <property type="project" value="InterPro"/>
</dbReference>
<dbReference type="PIRSF" id="PIRSF000538">
    <property type="entry name" value="GlpK"/>
    <property type="match status" value="1"/>
</dbReference>
<feature type="domain" description="Carbohydrate kinase FGGY N-terminal" evidence="6">
    <location>
        <begin position="4"/>
        <end position="247"/>
    </location>
</feature>
<dbReference type="PANTHER" id="PTHR43095:SF5">
    <property type="entry name" value="XYLULOSE KINASE"/>
    <property type="match status" value="1"/>
</dbReference>
<feature type="domain" description="Carbohydrate kinase FGGY C-terminal" evidence="7">
    <location>
        <begin position="263"/>
        <end position="438"/>
    </location>
</feature>
<dbReference type="Gene3D" id="3.30.420.40">
    <property type="match status" value="2"/>
</dbReference>
<reference evidence="8 9" key="1">
    <citation type="journal article" date="2019" name="Emerg. Microbes Infect.">
        <title>Comprehensive subspecies identification of 175 nontuberculous mycobacteria species based on 7547 genomic profiles.</title>
        <authorList>
            <person name="Matsumoto Y."/>
            <person name="Kinjo T."/>
            <person name="Motooka D."/>
            <person name="Nabeya D."/>
            <person name="Jung N."/>
            <person name="Uechi K."/>
            <person name="Horii T."/>
            <person name="Iida T."/>
            <person name="Fujita J."/>
            <person name="Nakamura S."/>
        </authorList>
    </citation>
    <scope>NUCLEOTIDE SEQUENCE [LARGE SCALE GENOMIC DNA]</scope>
    <source>
        <strain evidence="8 9">JCM 13574</strain>
    </source>
</reference>
<evidence type="ECO:0000256" key="3">
    <source>
        <dbReference type="ARBA" id="ARBA00022679"/>
    </source>
</evidence>
<evidence type="ECO:0000313" key="8">
    <source>
        <dbReference type="EMBL" id="BBZ27760.1"/>
    </source>
</evidence>
<dbReference type="InterPro" id="IPR043129">
    <property type="entry name" value="ATPase_NBD"/>
</dbReference>
<protein>
    <submittedName>
        <fullName evidence="8">Sugar kinase</fullName>
    </submittedName>
</protein>
<evidence type="ECO:0000256" key="4">
    <source>
        <dbReference type="ARBA" id="ARBA00022777"/>
    </source>
</evidence>
<dbReference type="KEGG" id="mmag:MMAD_20550"/>
<dbReference type="GO" id="GO:0016301">
    <property type="term" value="F:kinase activity"/>
    <property type="evidence" value="ECO:0007669"/>
    <property type="project" value="UniProtKB-KW"/>
</dbReference>
<dbReference type="CDD" id="cd07804">
    <property type="entry name" value="ASKHA_NBD_FGGY_RrXK-like"/>
    <property type="match status" value="1"/>
</dbReference>
<keyword evidence="4 5" id="KW-0418">Kinase</keyword>
<dbReference type="AlphaFoldDB" id="A0A7I7XEZ6"/>
<dbReference type="Pfam" id="PF00370">
    <property type="entry name" value="FGGY_N"/>
    <property type="match status" value="1"/>
</dbReference>
<dbReference type="InterPro" id="IPR018484">
    <property type="entry name" value="FGGY_N"/>
</dbReference>
<evidence type="ECO:0000259" key="6">
    <source>
        <dbReference type="Pfam" id="PF00370"/>
    </source>
</evidence>
<dbReference type="PANTHER" id="PTHR43095">
    <property type="entry name" value="SUGAR KINASE"/>
    <property type="match status" value="1"/>
</dbReference>
<keyword evidence="3 5" id="KW-0808">Transferase</keyword>
<keyword evidence="2" id="KW-0859">Xylose metabolism</keyword>
<dbReference type="SUPFAM" id="SSF53067">
    <property type="entry name" value="Actin-like ATPase domain"/>
    <property type="match status" value="2"/>
</dbReference>
<evidence type="ECO:0000256" key="2">
    <source>
        <dbReference type="ARBA" id="ARBA00022629"/>
    </source>
</evidence>
<dbReference type="RefSeq" id="WP_163736109.1">
    <property type="nucleotide sequence ID" value="NZ_AP022610.1"/>
</dbReference>
<dbReference type="InterPro" id="IPR018483">
    <property type="entry name" value="Carb_kinase_FGGY_CS"/>
</dbReference>
<dbReference type="InterPro" id="IPR000577">
    <property type="entry name" value="Carb_kinase_FGGY"/>
</dbReference>
<evidence type="ECO:0000259" key="7">
    <source>
        <dbReference type="Pfam" id="PF02782"/>
    </source>
</evidence>
<accession>A0A7I7XEZ6</accession>
<comment type="similarity">
    <text evidence="1 5">Belongs to the FGGY kinase family.</text>
</comment>
<proteinExistence type="inferred from homology"/>
<keyword evidence="2" id="KW-0119">Carbohydrate metabolism</keyword>
<evidence type="ECO:0000256" key="5">
    <source>
        <dbReference type="RuleBase" id="RU003733"/>
    </source>
</evidence>
<dbReference type="Pfam" id="PF02782">
    <property type="entry name" value="FGGY_C"/>
    <property type="match status" value="1"/>
</dbReference>
<evidence type="ECO:0000256" key="1">
    <source>
        <dbReference type="ARBA" id="ARBA00009156"/>
    </source>
</evidence>
<organism evidence="8 9">
    <name type="scientific">Mycolicibacterium madagascariense</name>
    <dbReference type="NCBI Taxonomy" id="212765"/>
    <lineage>
        <taxon>Bacteria</taxon>
        <taxon>Bacillati</taxon>
        <taxon>Actinomycetota</taxon>
        <taxon>Actinomycetes</taxon>
        <taxon>Mycobacteriales</taxon>
        <taxon>Mycobacteriaceae</taxon>
        <taxon>Mycolicibacterium</taxon>
    </lineage>
</organism>
<evidence type="ECO:0000313" key="9">
    <source>
        <dbReference type="Proteomes" id="UP000466517"/>
    </source>
</evidence>
<name>A0A7I7XEZ6_9MYCO</name>
<dbReference type="InterPro" id="IPR050406">
    <property type="entry name" value="FGGY_Carb_Kinase"/>
</dbReference>
<dbReference type="GO" id="GO:0042732">
    <property type="term" value="P:D-xylose metabolic process"/>
    <property type="evidence" value="ECO:0007669"/>
    <property type="project" value="UniProtKB-KW"/>
</dbReference>
<dbReference type="EMBL" id="AP022610">
    <property type="protein sequence ID" value="BBZ27760.1"/>
    <property type="molecule type" value="Genomic_DNA"/>
</dbReference>
<gene>
    <name evidence="8" type="ORF">MMAD_20550</name>
</gene>
<sequence length="494" mass="52218">MDLLLGIDMGTGSIKGVLVDTAGAVLASATITHGMSLPRPGWAEVDAEATWWREVCEIAHRLTAEVPAGSRIAAMCVSGVGPCLVLCDDDLTPLRPAILYGVDTRASAEIVSLTEEFGADAILRRAGTLLSSQAVGPKLEWVRRHEPEVFARATGWYGSNSYIAAKLTGEYVIDHHTASQCDPLYATSEFDWNAQWAARICGHLPLPRLVWPHEVVGTVHAGAAAATGIPVGTPVVAGTVDAFAEAFSVGVRHPGDQMLMYGSTMFLVQLIDEYHSDPALWTTAGVERGSLALAAGTSTAGSMIGWLQTITGGASLDTLMAEAAAVPAGSEGLIALPYLAGERTPVFDADARGLFAGLTLRHGRGHLFRAAYEGIAFGVRAILEMFDDAHTARRTVAVGGGLRSAIWTQAVSDVTGRPQLVPQQAIGASYGDALMAAIGVELVAPETDWATIEREIEPDPANRALYDDLYGVWRELYPSTKDLVHALGLIAGRG</sequence>
<dbReference type="Proteomes" id="UP000466517">
    <property type="component" value="Chromosome"/>
</dbReference>